<keyword evidence="4 8" id="KW-1133">Transmembrane helix</keyword>
<protein>
    <recommendedName>
        <fullName evidence="11">HlyIII-domain-containing protein</fullName>
    </recommendedName>
</protein>
<feature type="binding site" evidence="6">
    <location>
        <position position="267"/>
    </location>
    <ligand>
        <name>Zn(2+)</name>
        <dbReference type="ChEBI" id="CHEBI:29105"/>
    </ligand>
</feature>
<feature type="transmembrane region" description="Helical" evidence="8">
    <location>
        <begin position="342"/>
        <end position="363"/>
    </location>
</feature>
<comment type="similarity">
    <text evidence="2">Belongs to the ADIPOR family.</text>
</comment>
<feature type="transmembrane region" description="Helical" evidence="8">
    <location>
        <begin position="216"/>
        <end position="235"/>
    </location>
</feature>
<dbReference type="InterPro" id="IPR004254">
    <property type="entry name" value="AdipoR/HlyIII-related"/>
</dbReference>
<feature type="region of interest" description="Disordered" evidence="7">
    <location>
        <begin position="1"/>
        <end position="26"/>
    </location>
</feature>
<evidence type="ECO:0000256" key="8">
    <source>
        <dbReference type="SAM" id="Phobius"/>
    </source>
</evidence>
<feature type="binding site" evidence="6">
    <location>
        <position position="414"/>
    </location>
    <ligand>
        <name>Zn(2+)</name>
        <dbReference type="ChEBI" id="CHEBI:29105"/>
    </ligand>
</feature>
<feature type="region of interest" description="Disordered" evidence="7">
    <location>
        <begin position="84"/>
        <end position="106"/>
    </location>
</feature>
<dbReference type="Pfam" id="PF03006">
    <property type="entry name" value="HlyIII"/>
    <property type="match status" value="1"/>
</dbReference>
<dbReference type="STRING" id="1344416.A0A139AIZ8"/>
<name>A0A139AIZ8_GONPJ</name>
<dbReference type="OrthoDB" id="5585746at2759"/>
<feature type="transmembrane region" description="Helical" evidence="8">
    <location>
        <begin position="415"/>
        <end position="433"/>
    </location>
</feature>
<evidence type="ECO:0000313" key="9">
    <source>
        <dbReference type="EMBL" id="KXS16433.1"/>
    </source>
</evidence>
<evidence type="ECO:0000256" key="5">
    <source>
        <dbReference type="ARBA" id="ARBA00023136"/>
    </source>
</evidence>
<evidence type="ECO:0000313" key="10">
    <source>
        <dbReference type="Proteomes" id="UP000070544"/>
    </source>
</evidence>
<keyword evidence="3 8" id="KW-0812">Transmembrane</keyword>
<keyword evidence="5 8" id="KW-0472">Membrane</keyword>
<dbReference type="Proteomes" id="UP000070544">
    <property type="component" value="Unassembled WGS sequence"/>
</dbReference>
<dbReference type="AlphaFoldDB" id="A0A139AIZ8"/>
<evidence type="ECO:0000256" key="2">
    <source>
        <dbReference type="ARBA" id="ARBA00007018"/>
    </source>
</evidence>
<gene>
    <name evidence="9" type="ORF">M427DRAFT_154384</name>
</gene>
<feature type="transmembrane region" description="Helical" evidence="8">
    <location>
        <begin position="311"/>
        <end position="330"/>
    </location>
</feature>
<keyword evidence="6" id="KW-0862">Zinc</keyword>
<keyword evidence="10" id="KW-1185">Reference proteome</keyword>
<feature type="transmembrane region" description="Helical" evidence="8">
    <location>
        <begin position="286"/>
        <end position="304"/>
    </location>
</feature>
<dbReference type="GO" id="GO:0006882">
    <property type="term" value="P:intracellular zinc ion homeostasis"/>
    <property type="evidence" value="ECO:0007669"/>
    <property type="project" value="TreeGrafter"/>
</dbReference>
<evidence type="ECO:0000256" key="7">
    <source>
        <dbReference type="SAM" id="MobiDB-lite"/>
    </source>
</evidence>
<evidence type="ECO:0008006" key="11">
    <source>
        <dbReference type="Google" id="ProtNLM"/>
    </source>
</evidence>
<evidence type="ECO:0000256" key="3">
    <source>
        <dbReference type="ARBA" id="ARBA00022692"/>
    </source>
</evidence>
<dbReference type="PANTHER" id="PTHR20855:SF52">
    <property type="entry name" value="ADIPONECTIN RECEPTOR PROTEIN"/>
    <property type="match status" value="1"/>
</dbReference>
<proteinExistence type="inferred from homology"/>
<dbReference type="GO" id="GO:0038023">
    <property type="term" value="F:signaling receptor activity"/>
    <property type="evidence" value="ECO:0007669"/>
    <property type="project" value="TreeGrafter"/>
</dbReference>
<accession>A0A139AIZ8</accession>
<dbReference type="GO" id="GO:0046872">
    <property type="term" value="F:metal ion binding"/>
    <property type="evidence" value="ECO:0007669"/>
    <property type="project" value="UniProtKB-KW"/>
</dbReference>
<keyword evidence="6" id="KW-0479">Metal-binding</keyword>
<sequence>MTGTRKLSAVVQASQQQQRGDRAGIRRATWAPTTGEAGQVAKVVPRRSFAAMGRRSMGVAPLEGSGTAGVEEKAGLFPPVMERFHRTSTKPGNDENKLKPPSESDSYAAATLTVQVDADEKNADMEYPNSAVSGLHEGHESCECRSCMQGFWGSLVDVLVSVVWGSGQQDGFKLYAGEDVPAWLQEPFIVSGYRVYTSWEQNWRSMLQWHNETMNIHTHFIPSIFSIFAMIFIACSMHPRATVADRVVLAGYVASAGYCFMASALFHTHLPQSPMVFYQFCGVDTTGIAIAVAATSLSVTYYLHICNLRNLIIYCSLTLLLTSLAMVGPRFKFWVAPGFSQARFSCLSAVIAVCCAPLVHHLIEVGFAGVVAEGPWFRWQIAAIVFLLGGGAVFLTRFPECFSPGTFDYIGGSHSIWHVMIFLNCYCQARCVYELFLWRLESMCNA</sequence>
<evidence type="ECO:0000256" key="6">
    <source>
        <dbReference type="PIRSR" id="PIRSR604254-1"/>
    </source>
</evidence>
<feature type="transmembrane region" description="Helical" evidence="8">
    <location>
        <begin position="375"/>
        <end position="395"/>
    </location>
</feature>
<feature type="compositionally biased region" description="Basic and acidic residues" evidence="7">
    <location>
        <begin position="92"/>
        <end position="102"/>
    </location>
</feature>
<feature type="transmembrane region" description="Helical" evidence="8">
    <location>
        <begin position="247"/>
        <end position="266"/>
    </location>
</feature>
<dbReference type="PANTHER" id="PTHR20855">
    <property type="entry name" value="ADIPOR/PROGESTIN RECEPTOR-RELATED"/>
    <property type="match status" value="1"/>
</dbReference>
<evidence type="ECO:0000256" key="4">
    <source>
        <dbReference type="ARBA" id="ARBA00022989"/>
    </source>
</evidence>
<evidence type="ECO:0000256" key="1">
    <source>
        <dbReference type="ARBA" id="ARBA00004141"/>
    </source>
</evidence>
<dbReference type="EMBL" id="KQ965752">
    <property type="protein sequence ID" value="KXS16433.1"/>
    <property type="molecule type" value="Genomic_DNA"/>
</dbReference>
<comment type="subcellular location">
    <subcellularLocation>
        <location evidence="1">Membrane</location>
        <topology evidence="1">Multi-pass membrane protein</topology>
    </subcellularLocation>
</comment>
<feature type="compositionally biased region" description="Low complexity" evidence="7">
    <location>
        <begin position="8"/>
        <end position="18"/>
    </location>
</feature>
<reference evidence="9 10" key="1">
    <citation type="journal article" date="2015" name="Genome Biol. Evol.">
        <title>Phylogenomic analyses indicate that early fungi evolved digesting cell walls of algal ancestors of land plants.</title>
        <authorList>
            <person name="Chang Y."/>
            <person name="Wang S."/>
            <person name="Sekimoto S."/>
            <person name="Aerts A.L."/>
            <person name="Choi C."/>
            <person name="Clum A."/>
            <person name="LaButti K.M."/>
            <person name="Lindquist E.A."/>
            <person name="Yee Ngan C."/>
            <person name="Ohm R.A."/>
            <person name="Salamov A.A."/>
            <person name="Grigoriev I.V."/>
            <person name="Spatafora J.W."/>
            <person name="Berbee M.L."/>
        </authorList>
    </citation>
    <scope>NUCLEOTIDE SEQUENCE [LARGE SCALE GENOMIC DNA]</scope>
    <source>
        <strain evidence="9 10">JEL478</strain>
    </source>
</reference>
<organism evidence="9 10">
    <name type="scientific">Gonapodya prolifera (strain JEL478)</name>
    <name type="common">Monoblepharis prolifera</name>
    <dbReference type="NCBI Taxonomy" id="1344416"/>
    <lineage>
        <taxon>Eukaryota</taxon>
        <taxon>Fungi</taxon>
        <taxon>Fungi incertae sedis</taxon>
        <taxon>Chytridiomycota</taxon>
        <taxon>Chytridiomycota incertae sedis</taxon>
        <taxon>Monoblepharidomycetes</taxon>
        <taxon>Monoblepharidales</taxon>
        <taxon>Gonapodyaceae</taxon>
        <taxon>Gonapodya</taxon>
    </lineage>
</organism>
<feature type="binding site" evidence="6">
    <location>
        <position position="418"/>
    </location>
    <ligand>
        <name>Zn(2+)</name>
        <dbReference type="ChEBI" id="CHEBI:29105"/>
    </ligand>
</feature>
<dbReference type="GO" id="GO:0016020">
    <property type="term" value="C:membrane"/>
    <property type="evidence" value="ECO:0007669"/>
    <property type="project" value="UniProtKB-SubCell"/>
</dbReference>